<comment type="caution">
    <text evidence="2">The sequence shown here is derived from an EMBL/GenBank/DDBJ whole genome shotgun (WGS) entry which is preliminary data.</text>
</comment>
<dbReference type="PANTHER" id="PTHR12993:SF26">
    <property type="entry name" value="1D-MYO-INOSITOL 2-ACETAMIDO-2-DEOXY-ALPHA-D-GLUCOPYRANOSIDE DEACETYLASE"/>
    <property type="match status" value="1"/>
</dbReference>
<dbReference type="AlphaFoldDB" id="A0A7I9UYU5"/>
<name>A0A7I9UYU5_9ACTN</name>
<dbReference type="Proteomes" id="UP000444980">
    <property type="component" value="Unassembled WGS sequence"/>
</dbReference>
<accession>A0A7I9UYU5</accession>
<keyword evidence="1" id="KW-0862">Zinc</keyword>
<proteinExistence type="predicted"/>
<dbReference type="SUPFAM" id="SSF102588">
    <property type="entry name" value="LmbE-like"/>
    <property type="match status" value="1"/>
</dbReference>
<dbReference type="RefSeq" id="WP_161927333.1">
    <property type="nucleotide sequence ID" value="NZ_BJOU01000001.1"/>
</dbReference>
<dbReference type="EMBL" id="BJOU01000001">
    <property type="protein sequence ID" value="GED98102.1"/>
    <property type="molecule type" value="Genomic_DNA"/>
</dbReference>
<dbReference type="GO" id="GO:0016137">
    <property type="term" value="P:glycoside metabolic process"/>
    <property type="evidence" value="ECO:0007669"/>
    <property type="project" value="UniProtKB-ARBA"/>
</dbReference>
<protein>
    <submittedName>
        <fullName evidence="2">1D-myo-inositol 2-acetamido-2-deoxy-alpha-D-glucopyranoside deacetylase</fullName>
    </submittedName>
</protein>
<dbReference type="GO" id="GO:0016811">
    <property type="term" value="F:hydrolase activity, acting on carbon-nitrogen (but not peptide) bonds, in linear amides"/>
    <property type="evidence" value="ECO:0007669"/>
    <property type="project" value="TreeGrafter"/>
</dbReference>
<organism evidence="2 3">
    <name type="scientific">Gordonia crocea</name>
    <dbReference type="NCBI Taxonomy" id="589162"/>
    <lineage>
        <taxon>Bacteria</taxon>
        <taxon>Bacillati</taxon>
        <taxon>Actinomycetota</taxon>
        <taxon>Actinomycetes</taxon>
        <taxon>Mycobacteriales</taxon>
        <taxon>Gordoniaceae</taxon>
        <taxon>Gordonia</taxon>
    </lineage>
</organism>
<gene>
    <name evidence="2" type="primary">mshB_1</name>
    <name evidence="2" type="ORF">nbrc107697_21410</name>
</gene>
<reference evidence="3" key="1">
    <citation type="submission" date="2019-06" db="EMBL/GenBank/DDBJ databases">
        <title>Gordonia isolated from sludge of a wastewater treatment plant.</title>
        <authorList>
            <person name="Tamura T."/>
            <person name="Aoyama K."/>
            <person name="Kang Y."/>
            <person name="Saito S."/>
            <person name="Akiyama N."/>
            <person name="Yazawa K."/>
            <person name="Gonoi T."/>
            <person name="Mikami Y."/>
        </authorList>
    </citation>
    <scope>NUCLEOTIDE SEQUENCE [LARGE SCALE GENOMIC DNA]</scope>
    <source>
        <strain evidence="3">NBRC 107697</strain>
    </source>
</reference>
<dbReference type="Pfam" id="PF02585">
    <property type="entry name" value="PIG-L"/>
    <property type="match status" value="1"/>
</dbReference>
<keyword evidence="3" id="KW-1185">Reference proteome</keyword>
<dbReference type="OrthoDB" id="158614at2"/>
<evidence type="ECO:0000313" key="2">
    <source>
        <dbReference type="EMBL" id="GED98102.1"/>
    </source>
</evidence>
<dbReference type="InterPro" id="IPR024078">
    <property type="entry name" value="LmbE-like_dom_sf"/>
</dbReference>
<sequence>MTPPRILCVQAHPDDETIWTGGTLARHCAAGGEADVVTTTWAAGQPRHRELVDALQALGLPREPIMLGYADGGVPTSSDLPPLVDVPFDDAVGALTRHVRDLRPDIILTTDAFGIYGHPDHIHTHRLCLAAAEAAAEPHLYLDAGAPWRVSSLYFVTVSESRSRQAWEQVMTTRVAGRPAEAEELMRFGTPDDRIDDVVDVRGVLDRKWRALQAHRTEFERSRTLRAIRALDDAAREALLGWECYLRRDLVGGGRALVD</sequence>
<dbReference type="Gene3D" id="3.40.50.10320">
    <property type="entry name" value="LmbE-like"/>
    <property type="match status" value="1"/>
</dbReference>
<evidence type="ECO:0000313" key="3">
    <source>
        <dbReference type="Proteomes" id="UP000444980"/>
    </source>
</evidence>
<dbReference type="InterPro" id="IPR003737">
    <property type="entry name" value="GlcNAc_PI_deacetylase-related"/>
</dbReference>
<dbReference type="PANTHER" id="PTHR12993">
    <property type="entry name" value="N-ACETYLGLUCOSAMINYL-PHOSPHATIDYLINOSITOL DE-N-ACETYLASE-RELATED"/>
    <property type="match status" value="1"/>
</dbReference>
<evidence type="ECO:0000256" key="1">
    <source>
        <dbReference type="ARBA" id="ARBA00022833"/>
    </source>
</evidence>